<dbReference type="KEGG" id="mlr:MELLADRAFT_90043"/>
<name>F4RVI6_MELLP</name>
<evidence type="ECO:0000313" key="1">
    <source>
        <dbReference type="EMBL" id="EGG03661.1"/>
    </source>
</evidence>
<dbReference type="EMBL" id="GL883123">
    <property type="protein sequence ID" value="EGG03661.1"/>
    <property type="molecule type" value="Genomic_DNA"/>
</dbReference>
<dbReference type="InParanoid" id="F4RVI6"/>
<sequence>MSCGRILENDEDEILSIPQAASESQANRCCRCQSQEVDVHIRNTPWCRNCFSSQVTNKFAQGLRPAKEYCRPPKGQSKEAQNCGSLVVHYTDTPACLCLLDLLRRYIQSNDTRSTSKWQCPVDFSGVEVVCVGLGSSHTCFTSDTDQVQCHNFISIFILPSA</sequence>
<dbReference type="HOGENOM" id="CLU_1635767_0_0_1"/>
<evidence type="ECO:0000313" key="2">
    <source>
        <dbReference type="Proteomes" id="UP000001072"/>
    </source>
</evidence>
<proteinExistence type="predicted"/>
<dbReference type="Proteomes" id="UP000001072">
    <property type="component" value="Unassembled WGS sequence"/>
</dbReference>
<gene>
    <name evidence="1" type="ORF">MELLADRAFT_90043</name>
</gene>
<accession>F4RVI6</accession>
<dbReference type="RefSeq" id="XP_007413108.1">
    <property type="nucleotide sequence ID" value="XM_007413046.1"/>
</dbReference>
<organism evidence="2">
    <name type="scientific">Melampsora larici-populina (strain 98AG31 / pathotype 3-4-7)</name>
    <name type="common">Poplar leaf rust fungus</name>
    <dbReference type="NCBI Taxonomy" id="747676"/>
    <lineage>
        <taxon>Eukaryota</taxon>
        <taxon>Fungi</taxon>
        <taxon>Dikarya</taxon>
        <taxon>Basidiomycota</taxon>
        <taxon>Pucciniomycotina</taxon>
        <taxon>Pucciniomycetes</taxon>
        <taxon>Pucciniales</taxon>
        <taxon>Melampsoraceae</taxon>
        <taxon>Melampsora</taxon>
    </lineage>
</organism>
<dbReference type="AlphaFoldDB" id="F4RVI6"/>
<dbReference type="STRING" id="747676.F4RVI6"/>
<reference evidence="2" key="1">
    <citation type="journal article" date="2011" name="Proc. Natl. Acad. Sci. U.S.A.">
        <title>Obligate biotrophy features unraveled by the genomic analysis of rust fungi.</title>
        <authorList>
            <person name="Duplessis S."/>
            <person name="Cuomo C.A."/>
            <person name="Lin Y.-C."/>
            <person name="Aerts A."/>
            <person name="Tisserant E."/>
            <person name="Veneault-Fourrey C."/>
            <person name="Joly D.L."/>
            <person name="Hacquard S."/>
            <person name="Amselem J."/>
            <person name="Cantarel B.L."/>
            <person name="Chiu R."/>
            <person name="Coutinho P.M."/>
            <person name="Feau N."/>
            <person name="Field M."/>
            <person name="Frey P."/>
            <person name="Gelhaye E."/>
            <person name="Goldberg J."/>
            <person name="Grabherr M.G."/>
            <person name="Kodira C.D."/>
            <person name="Kohler A."/>
            <person name="Kuees U."/>
            <person name="Lindquist E.A."/>
            <person name="Lucas S.M."/>
            <person name="Mago R."/>
            <person name="Mauceli E."/>
            <person name="Morin E."/>
            <person name="Murat C."/>
            <person name="Pangilinan J.L."/>
            <person name="Park R."/>
            <person name="Pearson M."/>
            <person name="Quesneville H."/>
            <person name="Rouhier N."/>
            <person name="Sakthikumar S."/>
            <person name="Salamov A.A."/>
            <person name="Schmutz J."/>
            <person name="Selles B."/>
            <person name="Shapiro H."/>
            <person name="Tanguay P."/>
            <person name="Tuskan G.A."/>
            <person name="Henrissat B."/>
            <person name="Van de Peer Y."/>
            <person name="Rouze P."/>
            <person name="Ellis J.G."/>
            <person name="Dodds P.N."/>
            <person name="Schein J.E."/>
            <person name="Zhong S."/>
            <person name="Hamelin R.C."/>
            <person name="Grigoriev I.V."/>
            <person name="Szabo L.J."/>
            <person name="Martin F."/>
        </authorList>
    </citation>
    <scope>NUCLEOTIDE SEQUENCE [LARGE SCALE GENOMIC DNA]</scope>
    <source>
        <strain evidence="2">98AG31 / pathotype 3-4-7</strain>
    </source>
</reference>
<keyword evidence="2" id="KW-1185">Reference proteome</keyword>
<dbReference type="VEuPathDB" id="FungiDB:MELLADRAFT_90043"/>
<protein>
    <submittedName>
        <fullName evidence="1">Uncharacterized protein</fullName>
    </submittedName>
</protein>
<dbReference type="GeneID" id="18935416"/>
<dbReference type="OrthoDB" id="25129at2759"/>